<evidence type="ECO:0000313" key="2">
    <source>
        <dbReference type="Proteomes" id="UP001233999"/>
    </source>
</evidence>
<proteinExistence type="predicted"/>
<gene>
    <name evidence="1" type="ORF">L9F63_000191</name>
</gene>
<dbReference type="Proteomes" id="UP001233999">
    <property type="component" value="Unassembled WGS sequence"/>
</dbReference>
<name>A0AAD8APX9_DIPPU</name>
<comment type="caution">
    <text evidence="1">The sequence shown here is derived from an EMBL/GenBank/DDBJ whole genome shotgun (WGS) entry which is preliminary data.</text>
</comment>
<accession>A0AAD8APX9</accession>
<evidence type="ECO:0000313" key="1">
    <source>
        <dbReference type="EMBL" id="KAJ9601658.1"/>
    </source>
</evidence>
<reference evidence="1" key="2">
    <citation type="submission" date="2023-05" db="EMBL/GenBank/DDBJ databases">
        <authorList>
            <person name="Fouks B."/>
        </authorList>
    </citation>
    <scope>NUCLEOTIDE SEQUENCE</scope>
    <source>
        <strain evidence="1">Stay&amp;Tobe</strain>
        <tissue evidence="1">Testes</tissue>
    </source>
</reference>
<keyword evidence="2" id="KW-1185">Reference proteome</keyword>
<sequence>TNLFYSNFEKIRRFVGFGRVIYDVSCSTLAPLVVCTQNLSTFSSGSSMAYFLRKLNSPSNQLFRSQLKLSSVKYKNPAFLINEQDESISVWTGHTAFKTDHKFVNPITELPTMRKYIRMQRISNQALVSYYVSK</sequence>
<feature type="non-terminal residue" evidence="1">
    <location>
        <position position="134"/>
    </location>
</feature>
<protein>
    <submittedName>
        <fullName evidence="1">Uncharacterized protein</fullName>
    </submittedName>
</protein>
<feature type="non-terminal residue" evidence="1">
    <location>
        <position position="1"/>
    </location>
</feature>
<dbReference type="EMBL" id="JASPKZ010000006">
    <property type="protein sequence ID" value="KAJ9601658.1"/>
    <property type="molecule type" value="Genomic_DNA"/>
</dbReference>
<organism evidence="1 2">
    <name type="scientific">Diploptera punctata</name>
    <name type="common">Pacific beetle cockroach</name>
    <dbReference type="NCBI Taxonomy" id="6984"/>
    <lineage>
        <taxon>Eukaryota</taxon>
        <taxon>Metazoa</taxon>
        <taxon>Ecdysozoa</taxon>
        <taxon>Arthropoda</taxon>
        <taxon>Hexapoda</taxon>
        <taxon>Insecta</taxon>
        <taxon>Pterygota</taxon>
        <taxon>Neoptera</taxon>
        <taxon>Polyneoptera</taxon>
        <taxon>Dictyoptera</taxon>
        <taxon>Blattodea</taxon>
        <taxon>Blaberoidea</taxon>
        <taxon>Blaberidae</taxon>
        <taxon>Diplopterinae</taxon>
        <taxon>Diploptera</taxon>
    </lineage>
</organism>
<reference evidence="1" key="1">
    <citation type="journal article" date="2023" name="IScience">
        <title>Live-bearing cockroach genome reveals convergent evolutionary mechanisms linked to viviparity in insects and beyond.</title>
        <authorList>
            <person name="Fouks B."/>
            <person name="Harrison M.C."/>
            <person name="Mikhailova A.A."/>
            <person name="Marchal E."/>
            <person name="English S."/>
            <person name="Carruthers M."/>
            <person name="Jennings E.C."/>
            <person name="Chiamaka E.L."/>
            <person name="Frigard R.A."/>
            <person name="Pippel M."/>
            <person name="Attardo G.M."/>
            <person name="Benoit J.B."/>
            <person name="Bornberg-Bauer E."/>
            <person name="Tobe S.S."/>
        </authorList>
    </citation>
    <scope>NUCLEOTIDE SEQUENCE</scope>
    <source>
        <strain evidence="1">Stay&amp;Tobe</strain>
    </source>
</reference>
<dbReference type="AlphaFoldDB" id="A0AAD8APX9"/>